<accession>A0A4Y2B5P8</accession>
<dbReference type="AlphaFoldDB" id="A0A4Y2B5P8"/>
<dbReference type="EMBL" id="BGPR01000055">
    <property type="protein sequence ID" value="GBL87652.1"/>
    <property type="molecule type" value="Genomic_DNA"/>
</dbReference>
<proteinExistence type="predicted"/>
<dbReference type="Proteomes" id="UP000499080">
    <property type="component" value="Unassembled WGS sequence"/>
</dbReference>
<keyword evidence="2" id="KW-1185">Reference proteome</keyword>
<dbReference type="OrthoDB" id="6515318at2759"/>
<name>A0A4Y2B5P8_ARAVE</name>
<reference evidence="1 2" key="1">
    <citation type="journal article" date="2019" name="Sci. Rep.">
        <title>Orb-weaving spider Araneus ventricosus genome elucidates the spidroin gene catalogue.</title>
        <authorList>
            <person name="Kono N."/>
            <person name="Nakamura H."/>
            <person name="Ohtoshi R."/>
            <person name="Moran D.A.P."/>
            <person name="Shinohara A."/>
            <person name="Yoshida Y."/>
            <person name="Fujiwara M."/>
            <person name="Mori M."/>
            <person name="Tomita M."/>
            <person name="Arakawa K."/>
        </authorList>
    </citation>
    <scope>NUCLEOTIDE SEQUENCE [LARGE SCALE GENOMIC DNA]</scope>
</reference>
<protein>
    <submittedName>
        <fullName evidence="1">Uncharacterized protein</fullName>
    </submittedName>
</protein>
<evidence type="ECO:0000313" key="2">
    <source>
        <dbReference type="Proteomes" id="UP000499080"/>
    </source>
</evidence>
<evidence type="ECO:0000313" key="1">
    <source>
        <dbReference type="EMBL" id="GBL87652.1"/>
    </source>
</evidence>
<organism evidence="1 2">
    <name type="scientific">Araneus ventricosus</name>
    <name type="common">Orbweaver spider</name>
    <name type="synonym">Epeira ventricosa</name>
    <dbReference type="NCBI Taxonomy" id="182803"/>
    <lineage>
        <taxon>Eukaryota</taxon>
        <taxon>Metazoa</taxon>
        <taxon>Ecdysozoa</taxon>
        <taxon>Arthropoda</taxon>
        <taxon>Chelicerata</taxon>
        <taxon>Arachnida</taxon>
        <taxon>Araneae</taxon>
        <taxon>Araneomorphae</taxon>
        <taxon>Entelegynae</taxon>
        <taxon>Araneoidea</taxon>
        <taxon>Araneidae</taxon>
        <taxon>Araneus</taxon>
    </lineage>
</organism>
<gene>
    <name evidence="1" type="ORF">AVEN_81287_1</name>
</gene>
<sequence length="118" mass="13662">MEDKTGSAFCGMEEDTTKNEWMAQLRHFNAVFQAELLAIQEVCLWASKTNQQVKLWPGSRYRSVMIKEIINRLDGGLHGKPPSRRIMSNYTFSTWAVVVWLEWSKKIHCTACSPLLRQ</sequence>
<comment type="caution">
    <text evidence="1">The sequence shown here is derived from an EMBL/GenBank/DDBJ whole genome shotgun (WGS) entry which is preliminary data.</text>
</comment>